<comment type="caution">
    <text evidence="10">The sequence shown here is derived from an EMBL/GenBank/DDBJ whole genome shotgun (WGS) entry which is preliminary data.</text>
</comment>
<organism evidence="10 11">
    <name type="scientific">Lactococcus ileimucosae</name>
    <dbReference type="NCBI Taxonomy" id="2941329"/>
    <lineage>
        <taxon>Bacteria</taxon>
        <taxon>Bacillati</taxon>
        <taxon>Bacillota</taxon>
        <taxon>Bacilli</taxon>
        <taxon>Lactobacillales</taxon>
        <taxon>Streptococcaceae</taxon>
        <taxon>Lactococcus</taxon>
    </lineage>
</organism>
<dbReference type="HAMAP" id="MF_01466">
    <property type="entry name" value="SecY2"/>
    <property type="match status" value="1"/>
</dbReference>
<dbReference type="EMBL" id="JBCLSH010000017">
    <property type="protein sequence ID" value="MEY8443779.1"/>
    <property type="molecule type" value="Genomic_DNA"/>
</dbReference>
<dbReference type="InterPro" id="IPR023201">
    <property type="entry name" value="SecY_dom_sf"/>
</dbReference>
<keyword evidence="6 8" id="KW-0811">Translocation</keyword>
<comment type="similarity">
    <text evidence="8">Belongs to the SecY/SEC61-alpha family. SecY2 subfamily.</text>
</comment>
<evidence type="ECO:0000256" key="9">
    <source>
        <dbReference type="NCBIfam" id="TIGR02920"/>
    </source>
</evidence>
<feature type="transmembrane region" description="Helical" evidence="8">
    <location>
        <begin position="354"/>
        <end position="373"/>
    </location>
</feature>
<evidence type="ECO:0000256" key="3">
    <source>
        <dbReference type="ARBA" id="ARBA00022692"/>
    </source>
</evidence>
<keyword evidence="5 8" id="KW-1133">Transmembrane helix</keyword>
<dbReference type="InterPro" id="IPR014269">
    <property type="entry name" value="SecY2"/>
</dbReference>
<dbReference type="PIRSF" id="PIRSF004557">
    <property type="entry name" value="SecY"/>
    <property type="match status" value="1"/>
</dbReference>
<evidence type="ECO:0000256" key="7">
    <source>
        <dbReference type="ARBA" id="ARBA00023136"/>
    </source>
</evidence>
<comment type="function">
    <text evidence="8">Part of the accessory SecA2/SecY2 system specifically required for export of possible cell wall proteins. The central subunit of a protein translocation channel.</text>
</comment>
<feature type="transmembrane region" description="Helical" evidence="8">
    <location>
        <begin position="12"/>
        <end position="31"/>
    </location>
</feature>
<feature type="transmembrane region" description="Helical" evidence="8">
    <location>
        <begin position="300"/>
        <end position="319"/>
    </location>
</feature>
<dbReference type="InterPro" id="IPR002208">
    <property type="entry name" value="SecY/SEC61-alpha"/>
</dbReference>
<feature type="transmembrane region" description="Helical" evidence="8">
    <location>
        <begin position="203"/>
        <end position="223"/>
    </location>
</feature>
<dbReference type="NCBIfam" id="TIGR02920">
    <property type="entry name" value="acc_sec_Y2"/>
    <property type="match status" value="1"/>
</dbReference>
<evidence type="ECO:0000313" key="10">
    <source>
        <dbReference type="EMBL" id="MEY8443779.1"/>
    </source>
</evidence>
<dbReference type="Pfam" id="PF00344">
    <property type="entry name" value="SecY"/>
    <property type="match status" value="1"/>
</dbReference>
<dbReference type="PRINTS" id="PR00303">
    <property type="entry name" value="SECYTRNLCASE"/>
</dbReference>
<evidence type="ECO:0000256" key="8">
    <source>
        <dbReference type="HAMAP-Rule" id="MF_01466"/>
    </source>
</evidence>
<evidence type="ECO:0000256" key="2">
    <source>
        <dbReference type="ARBA" id="ARBA00022475"/>
    </source>
</evidence>
<comment type="subcellular location">
    <subcellularLocation>
        <location evidence="8">Cell membrane</location>
        <topology evidence="8">Multi-pass membrane protein</topology>
    </subcellularLocation>
</comment>
<feature type="transmembrane region" description="Helical" evidence="8">
    <location>
        <begin position="171"/>
        <end position="191"/>
    </location>
</feature>
<feature type="transmembrane region" description="Helical" evidence="8">
    <location>
        <begin position="385"/>
        <end position="405"/>
    </location>
</feature>
<proteinExistence type="inferred from homology"/>
<reference evidence="10 11" key="1">
    <citation type="submission" date="2024-03" db="EMBL/GenBank/DDBJ databases">
        <title>Mouse gut bacterial collection (mGBC) of GemPharmatech.</title>
        <authorList>
            <person name="He Y."/>
            <person name="Dong L."/>
            <person name="Wu D."/>
            <person name="Gao X."/>
            <person name="Lin Z."/>
        </authorList>
    </citation>
    <scope>NUCLEOTIDE SEQUENCE [LARGE SCALE GENOMIC DNA]</scope>
    <source>
        <strain evidence="10 11">61-15</strain>
    </source>
</reference>
<dbReference type="RefSeq" id="WP_369948350.1">
    <property type="nucleotide sequence ID" value="NZ_JBCLSH010000017.1"/>
</dbReference>
<keyword evidence="7 8" id="KW-0472">Membrane</keyword>
<evidence type="ECO:0000256" key="1">
    <source>
        <dbReference type="ARBA" id="ARBA00022448"/>
    </source>
</evidence>
<evidence type="ECO:0000256" key="4">
    <source>
        <dbReference type="ARBA" id="ARBA00022927"/>
    </source>
</evidence>
<name>A0ABV4D4J2_9LACT</name>
<dbReference type="Gene3D" id="1.10.3370.10">
    <property type="entry name" value="SecY subunit domain"/>
    <property type="match status" value="1"/>
</dbReference>
<dbReference type="Proteomes" id="UP001565283">
    <property type="component" value="Unassembled WGS sequence"/>
</dbReference>
<keyword evidence="2 8" id="KW-1003">Cell membrane</keyword>
<evidence type="ECO:0000256" key="5">
    <source>
        <dbReference type="ARBA" id="ARBA00022989"/>
    </source>
</evidence>
<comment type="subunit">
    <text evidence="8">Component of the accessory SecA2/SecY2 protein translocase complex required to export cell wall proteins. May form heterotrimers with SecE and SecG subunits.</text>
</comment>
<dbReference type="PANTHER" id="PTHR10906">
    <property type="entry name" value="SECY/SEC61-ALPHA FAMILY MEMBER"/>
    <property type="match status" value="1"/>
</dbReference>
<keyword evidence="3 8" id="KW-0812">Transmembrane</keyword>
<keyword evidence="1 8" id="KW-0813">Transport</keyword>
<evidence type="ECO:0000256" key="6">
    <source>
        <dbReference type="ARBA" id="ARBA00023010"/>
    </source>
</evidence>
<accession>A0ABV4D4J2</accession>
<feature type="transmembrane region" description="Helical" evidence="8">
    <location>
        <begin position="109"/>
        <end position="129"/>
    </location>
</feature>
<feature type="transmembrane region" description="Helical" evidence="8">
    <location>
        <begin position="69"/>
        <end position="89"/>
    </location>
</feature>
<protein>
    <recommendedName>
        <fullName evidence="8 9">Accessory Sec system protein translocase subunit SecY2</fullName>
    </recommendedName>
</protein>
<feature type="transmembrane region" description="Helical" evidence="8">
    <location>
        <begin position="141"/>
        <end position="159"/>
    </location>
</feature>
<evidence type="ECO:0000313" key="11">
    <source>
        <dbReference type="Proteomes" id="UP001565283"/>
    </source>
</evidence>
<gene>
    <name evidence="8 10" type="primary">secY2</name>
    <name evidence="10" type="ORF">AALA52_05935</name>
</gene>
<dbReference type="SUPFAM" id="SSF103491">
    <property type="entry name" value="Preprotein translocase SecY subunit"/>
    <property type="match status" value="1"/>
</dbReference>
<keyword evidence="4 8" id="KW-0653">Protein transport</keyword>
<feature type="transmembrane region" description="Helical" evidence="8">
    <location>
        <begin position="258"/>
        <end position="280"/>
    </location>
</feature>
<sequence>MFLKLQKKWRSALILPKLLWSLVIVLVYMFGQQIPVPTVTLNTEALAKIVDTQLLNNVASVTGAQLSSITLFSLGLSPWMTAMIIWRFITMMGHFKNATSRQLNRYRLYLTLVISLIQSFGLTAAASYNTSALGYAQESRLRLFTMLIMAAGSFVLIWLGNFNAQKGLGGMMLIILVNMALAFKDNIVAYFSENQFSPLSLTLSLLIFLSTYFLLVVLTVVLYRAEYRIPIRRIGINNAYNKESYLPIRVTPAGALPFMYGMTLMMLPPYILSGLLSIFPNNPVLISLVAKIGISKPLGLGIYAVILYILAIGFAYYNYDAYDIAKGMRQNGDYIDFVRPGDETRRFIQSKVNLLAQFGAWMVLLLGACPLAVVVLTQQGNNDNISIALLVSNAYIVSTLMLGVIEQVNMLQNWKNYKNII</sequence>
<keyword evidence="11" id="KW-1185">Reference proteome</keyword>